<dbReference type="Proteomes" id="UP001595900">
    <property type="component" value="Unassembled WGS sequence"/>
</dbReference>
<feature type="transmembrane region" description="Helical" evidence="8">
    <location>
        <begin position="6"/>
        <end position="23"/>
    </location>
</feature>
<keyword evidence="6 8" id="KW-0472">Membrane</keyword>
<feature type="transmembrane region" description="Helical" evidence="8">
    <location>
        <begin position="457"/>
        <end position="476"/>
    </location>
</feature>
<evidence type="ECO:0000256" key="4">
    <source>
        <dbReference type="ARBA" id="ARBA00022989"/>
    </source>
</evidence>
<evidence type="ECO:0000313" key="10">
    <source>
        <dbReference type="EMBL" id="MFC4242895.1"/>
    </source>
</evidence>
<dbReference type="InterPro" id="IPR001750">
    <property type="entry name" value="ND/Mrp_TM"/>
</dbReference>
<evidence type="ECO:0000259" key="9">
    <source>
        <dbReference type="Pfam" id="PF00361"/>
    </source>
</evidence>
<feature type="transmembrane region" description="Helical" evidence="8">
    <location>
        <begin position="134"/>
        <end position="152"/>
    </location>
</feature>
<keyword evidence="3 7" id="KW-0812">Transmembrane</keyword>
<feature type="domain" description="NADH:quinone oxidoreductase/Mrp antiporter transmembrane" evidence="9">
    <location>
        <begin position="133"/>
        <end position="424"/>
    </location>
</feature>
<feature type="transmembrane region" description="Helical" evidence="8">
    <location>
        <begin position="69"/>
        <end position="89"/>
    </location>
</feature>
<comment type="subcellular location">
    <subcellularLocation>
        <location evidence="1">Cell membrane</location>
        <topology evidence="1">Multi-pass membrane protein</topology>
    </subcellularLocation>
    <subcellularLocation>
        <location evidence="7">Membrane</location>
        <topology evidence="7">Multi-pass membrane protein</topology>
    </subcellularLocation>
</comment>
<dbReference type="PANTHER" id="PTHR42682">
    <property type="entry name" value="HYDROGENASE-4 COMPONENT F"/>
    <property type="match status" value="1"/>
</dbReference>
<feature type="transmembrane region" description="Helical" evidence="8">
    <location>
        <begin position="252"/>
        <end position="273"/>
    </location>
</feature>
<name>A0ABV8Q3F6_9MICO</name>
<evidence type="ECO:0000256" key="3">
    <source>
        <dbReference type="ARBA" id="ARBA00022692"/>
    </source>
</evidence>
<proteinExistence type="predicted"/>
<protein>
    <submittedName>
        <fullName evidence="10">Proton-conducting transporter membrane subunit</fullName>
    </submittedName>
</protein>
<evidence type="ECO:0000256" key="2">
    <source>
        <dbReference type="ARBA" id="ARBA00022475"/>
    </source>
</evidence>
<feature type="transmembrane region" description="Helical" evidence="8">
    <location>
        <begin position="164"/>
        <end position="188"/>
    </location>
</feature>
<feature type="transmembrane region" description="Helical" evidence="8">
    <location>
        <begin position="413"/>
        <end position="437"/>
    </location>
</feature>
<feature type="transmembrane region" description="Helical" evidence="8">
    <location>
        <begin position="30"/>
        <end position="49"/>
    </location>
</feature>
<keyword evidence="4 8" id="KW-1133">Transmembrane helix</keyword>
<accession>A0ABV8Q3F6</accession>
<sequence>MASSALLILFLVPAAMTVLCLVLPRQANEIGTIVAATISFVLAITLAPAATHGVITAPPFLRVDALSEVFLLATAFLYPVTAIYTVGYFSHERGMIRRGGRDALPMFGRYSRLFYLGFNLFAWSMIAAPLVNGLALLWIAVEVTTVVSALLVSIDRTQEATEAAWKYVLIASSGLGIGLLATIILYYAGSTVIGESYDLGLAPLLQVAHKLPATPVELAFGLAVVGYGTKVGLFPVHTWLPDAHSEAPTPISALLSGALLATSFYAILRYYQIATAALGHAFPQNTLLIFGVLSLLLAALYLFAQKNIKRMLAYSSVEHMGVLAIGVSFGAPIALAGVLLHVLAHAAAKGTAFMGAGTLVHKFDTKEMAGMRGGIRSLPWSGPVFLVAIFSLGALPPFGMFRSEFQIVTGGVASGHGVVAAILLVLVSCAFFGLMIATTRVLFQPGPAPSLPRSEPSYWMVVPVLIGVAALLLLGVHPPEVLQELLTRGAAELNGASS</sequence>
<evidence type="ECO:0000256" key="6">
    <source>
        <dbReference type="ARBA" id="ARBA00023136"/>
    </source>
</evidence>
<keyword evidence="2" id="KW-1003">Cell membrane</keyword>
<dbReference type="InterPro" id="IPR003918">
    <property type="entry name" value="NADH_UbQ_OxRdtase"/>
</dbReference>
<dbReference type="InterPro" id="IPR052175">
    <property type="entry name" value="ComplexI-like_HydComp"/>
</dbReference>
<evidence type="ECO:0000256" key="1">
    <source>
        <dbReference type="ARBA" id="ARBA00004651"/>
    </source>
</evidence>
<dbReference type="Pfam" id="PF00361">
    <property type="entry name" value="Proton_antipo_M"/>
    <property type="match status" value="1"/>
</dbReference>
<evidence type="ECO:0000256" key="8">
    <source>
        <dbReference type="SAM" id="Phobius"/>
    </source>
</evidence>
<keyword evidence="11" id="KW-1185">Reference proteome</keyword>
<reference evidence="11" key="1">
    <citation type="journal article" date="2019" name="Int. J. Syst. Evol. Microbiol.">
        <title>The Global Catalogue of Microorganisms (GCM) 10K type strain sequencing project: providing services to taxonomists for standard genome sequencing and annotation.</title>
        <authorList>
            <consortium name="The Broad Institute Genomics Platform"/>
            <consortium name="The Broad Institute Genome Sequencing Center for Infectious Disease"/>
            <person name="Wu L."/>
            <person name="Ma J."/>
        </authorList>
    </citation>
    <scope>NUCLEOTIDE SEQUENCE [LARGE SCALE GENOMIC DNA]</scope>
    <source>
        <strain evidence="11">CGMCC 1.10363</strain>
    </source>
</reference>
<comment type="caution">
    <text evidence="10">The sequence shown here is derived from an EMBL/GenBank/DDBJ whole genome shotgun (WGS) entry which is preliminary data.</text>
</comment>
<feature type="transmembrane region" description="Helical" evidence="8">
    <location>
        <begin position="285"/>
        <end position="303"/>
    </location>
</feature>
<dbReference type="PANTHER" id="PTHR42682:SF5">
    <property type="entry name" value="HYDROGENASE-4 COMPONENT F"/>
    <property type="match status" value="1"/>
</dbReference>
<dbReference type="PRINTS" id="PR01437">
    <property type="entry name" value="NUOXDRDTASE4"/>
</dbReference>
<feature type="transmembrane region" description="Helical" evidence="8">
    <location>
        <begin position="110"/>
        <end position="128"/>
    </location>
</feature>
<evidence type="ECO:0000256" key="7">
    <source>
        <dbReference type="RuleBase" id="RU000320"/>
    </source>
</evidence>
<feature type="transmembrane region" description="Helical" evidence="8">
    <location>
        <begin position="380"/>
        <end position="401"/>
    </location>
</feature>
<evidence type="ECO:0000256" key="5">
    <source>
        <dbReference type="ARBA" id="ARBA00023002"/>
    </source>
</evidence>
<feature type="transmembrane region" description="Helical" evidence="8">
    <location>
        <begin position="323"/>
        <end position="344"/>
    </location>
</feature>
<organism evidence="10 11">
    <name type="scientific">Gryllotalpicola reticulitermitis</name>
    <dbReference type="NCBI Taxonomy" id="1184153"/>
    <lineage>
        <taxon>Bacteria</taxon>
        <taxon>Bacillati</taxon>
        <taxon>Actinomycetota</taxon>
        <taxon>Actinomycetes</taxon>
        <taxon>Micrococcales</taxon>
        <taxon>Microbacteriaceae</taxon>
        <taxon>Gryllotalpicola</taxon>
    </lineage>
</organism>
<evidence type="ECO:0000313" key="11">
    <source>
        <dbReference type="Proteomes" id="UP001595900"/>
    </source>
</evidence>
<keyword evidence="5" id="KW-0560">Oxidoreductase</keyword>
<dbReference type="RefSeq" id="WP_390227847.1">
    <property type="nucleotide sequence ID" value="NZ_JBHSCN010000003.1"/>
</dbReference>
<gene>
    <name evidence="10" type="ORF">ACFOYW_05890</name>
</gene>
<dbReference type="EMBL" id="JBHSCN010000003">
    <property type="protein sequence ID" value="MFC4242895.1"/>
    <property type="molecule type" value="Genomic_DNA"/>
</dbReference>